<organism evidence="1">
    <name type="scientific">Oryza brachyantha</name>
    <name type="common">malo sina</name>
    <dbReference type="NCBI Taxonomy" id="4533"/>
    <lineage>
        <taxon>Eukaryota</taxon>
        <taxon>Viridiplantae</taxon>
        <taxon>Streptophyta</taxon>
        <taxon>Embryophyta</taxon>
        <taxon>Tracheophyta</taxon>
        <taxon>Spermatophyta</taxon>
        <taxon>Magnoliopsida</taxon>
        <taxon>Liliopsida</taxon>
        <taxon>Poales</taxon>
        <taxon>Poaceae</taxon>
        <taxon>BOP clade</taxon>
        <taxon>Oryzoideae</taxon>
        <taxon>Oryzeae</taxon>
        <taxon>Oryzinae</taxon>
        <taxon>Oryza</taxon>
    </lineage>
</organism>
<accession>J3L8U0</accession>
<evidence type="ECO:0000313" key="1">
    <source>
        <dbReference type="EnsemblPlants" id="OB02G10570.1"/>
    </source>
</evidence>
<protein>
    <submittedName>
        <fullName evidence="1">Uncharacterized protein</fullName>
    </submittedName>
</protein>
<keyword evidence="2" id="KW-1185">Reference proteome</keyword>
<sequence>MDLAMALAVLFFCLLLLSSAAIAFLLLRHALSALRRCRRNTGGGRERRARAAGGCRRCLLLSKSCPSYRRTEGVEGLVDRRLGDDYDAAEAGDVARIGIECLAAQPGLRPAMAQVRAAIAEKAARSISIAAAAAGDHSELHGSNST</sequence>
<dbReference type="AlphaFoldDB" id="J3L8U0"/>
<dbReference type="Proteomes" id="UP000006038">
    <property type="component" value="Unassembled WGS sequence"/>
</dbReference>
<dbReference type="EnsemblPlants" id="OB02G10570.1">
    <property type="protein sequence ID" value="OB02G10570.1"/>
    <property type="gene ID" value="OB02G10570"/>
</dbReference>
<dbReference type="HOGENOM" id="CLU_1780286_0_0_1"/>
<reference evidence="1" key="1">
    <citation type="submission" date="2013-04" db="UniProtKB">
        <authorList>
            <consortium name="EnsemblPlants"/>
        </authorList>
    </citation>
    <scope>IDENTIFICATION</scope>
</reference>
<evidence type="ECO:0000313" key="2">
    <source>
        <dbReference type="Proteomes" id="UP000006038"/>
    </source>
</evidence>
<dbReference type="Gramene" id="OB02G10570.1">
    <property type="protein sequence ID" value="OB02G10570.1"/>
    <property type="gene ID" value="OB02G10570"/>
</dbReference>
<name>J3L8U0_ORYBR</name>
<proteinExistence type="predicted"/>